<evidence type="ECO:0000313" key="1">
    <source>
        <dbReference type="EMBL" id="JAE18141.1"/>
    </source>
</evidence>
<reference evidence="1" key="1">
    <citation type="submission" date="2014-09" db="EMBL/GenBank/DDBJ databases">
        <authorList>
            <person name="Magalhaes I.L.F."/>
            <person name="Oliveira U."/>
            <person name="Santos F.R."/>
            <person name="Vidigal T.H.D.A."/>
            <person name="Brescovit A.D."/>
            <person name="Santos A.J."/>
        </authorList>
    </citation>
    <scope>NUCLEOTIDE SEQUENCE</scope>
    <source>
        <tissue evidence="1">Shoot tissue taken approximately 20 cm above the soil surface</tissue>
    </source>
</reference>
<proteinExistence type="predicted"/>
<organism evidence="1">
    <name type="scientific">Arundo donax</name>
    <name type="common">Giant reed</name>
    <name type="synonym">Donax arundinaceus</name>
    <dbReference type="NCBI Taxonomy" id="35708"/>
    <lineage>
        <taxon>Eukaryota</taxon>
        <taxon>Viridiplantae</taxon>
        <taxon>Streptophyta</taxon>
        <taxon>Embryophyta</taxon>
        <taxon>Tracheophyta</taxon>
        <taxon>Spermatophyta</taxon>
        <taxon>Magnoliopsida</taxon>
        <taxon>Liliopsida</taxon>
        <taxon>Poales</taxon>
        <taxon>Poaceae</taxon>
        <taxon>PACMAD clade</taxon>
        <taxon>Arundinoideae</taxon>
        <taxon>Arundineae</taxon>
        <taxon>Arundo</taxon>
    </lineage>
</organism>
<name>A0A0A9G6I7_ARUDO</name>
<dbReference type="AlphaFoldDB" id="A0A0A9G6I7"/>
<protein>
    <submittedName>
        <fullName evidence="1">Uncharacterized protein</fullName>
    </submittedName>
</protein>
<reference evidence="1" key="2">
    <citation type="journal article" date="2015" name="Data Brief">
        <title>Shoot transcriptome of the giant reed, Arundo donax.</title>
        <authorList>
            <person name="Barrero R.A."/>
            <person name="Guerrero F.D."/>
            <person name="Moolhuijzen P."/>
            <person name="Goolsby J.A."/>
            <person name="Tidwell J."/>
            <person name="Bellgard S.E."/>
            <person name="Bellgard M.I."/>
        </authorList>
    </citation>
    <scope>NUCLEOTIDE SEQUENCE</scope>
    <source>
        <tissue evidence="1">Shoot tissue taken approximately 20 cm above the soil surface</tissue>
    </source>
</reference>
<sequence>MRIIYHGYKIVCTCEGSNQASYHALDKTIPPHYSQSPQVESCSCLQAHQSSSSRHPLHLACQNY</sequence>
<accession>A0A0A9G6I7</accession>
<dbReference type="EMBL" id="GBRH01179755">
    <property type="protein sequence ID" value="JAE18141.1"/>
    <property type="molecule type" value="Transcribed_RNA"/>
</dbReference>